<keyword evidence="2" id="KW-0732">Signal</keyword>
<keyword evidence="1" id="KW-0812">Transmembrane</keyword>
<evidence type="ECO:0000313" key="3">
    <source>
        <dbReference type="EMBL" id="MDQ0342637.1"/>
    </source>
</evidence>
<feature type="signal peptide" evidence="2">
    <location>
        <begin position="1"/>
        <end position="26"/>
    </location>
</feature>
<organism evidence="3 4">
    <name type="scientific">Lederbergia wuyishanensis</name>
    <dbReference type="NCBI Taxonomy" id="1347903"/>
    <lineage>
        <taxon>Bacteria</taxon>
        <taxon>Bacillati</taxon>
        <taxon>Bacillota</taxon>
        <taxon>Bacilli</taxon>
        <taxon>Bacillales</taxon>
        <taxon>Bacillaceae</taxon>
        <taxon>Lederbergia</taxon>
    </lineage>
</organism>
<comment type="caution">
    <text evidence="3">The sequence shown here is derived from an EMBL/GenBank/DDBJ whole genome shotgun (WGS) entry which is preliminary data.</text>
</comment>
<feature type="chain" id="PRO_5046864200" evidence="2">
    <location>
        <begin position="27"/>
        <end position="153"/>
    </location>
</feature>
<dbReference type="RefSeq" id="WP_244680820.1">
    <property type="nucleotide sequence ID" value="NZ_JALIRM010000002.1"/>
</dbReference>
<gene>
    <name evidence="3" type="ORF">J2S14_001449</name>
</gene>
<keyword evidence="1" id="KW-1133">Transmembrane helix</keyword>
<feature type="transmembrane region" description="Helical" evidence="1">
    <location>
        <begin position="121"/>
        <end position="142"/>
    </location>
</feature>
<dbReference type="EMBL" id="JAUSUO010000002">
    <property type="protein sequence ID" value="MDQ0342637.1"/>
    <property type="molecule type" value="Genomic_DNA"/>
</dbReference>
<accession>A0ABU0D2J9</accession>
<protein>
    <submittedName>
        <fullName evidence="3">Uncharacterized protein</fullName>
    </submittedName>
</protein>
<evidence type="ECO:0000313" key="4">
    <source>
        <dbReference type="Proteomes" id="UP001232343"/>
    </source>
</evidence>
<evidence type="ECO:0000256" key="1">
    <source>
        <dbReference type="SAM" id="Phobius"/>
    </source>
</evidence>
<keyword evidence="4" id="KW-1185">Reference proteome</keyword>
<evidence type="ECO:0000256" key="2">
    <source>
        <dbReference type="SAM" id="SignalP"/>
    </source>
</evidence>
<keyword evidence="1" id="KW-0472">Membrane</keyword>
<reference evidence="3 4" key="1">
    <citation type="submission" date="2023-07" db="EMBL/GenBank/DDBJ databases">
        <title>Genomic Encyclopedia of Type Strains, Phase IV (KMG-IV): sequencing the most valuable type-strain genomes for metagenomic binning, comparative biology and taxonomic classification.</title>
        <authorList>
            <person name="Goeker M."/>
        </authorList>
    </citation>
    <scope>NUCLEOTIDE SEQUENCE [LARGE SCALE GENOMIC DNA]</scope>
    <source>
        <strain evidence="3 4">DSM 27848</strain>
    </source>
</reference>
<name>A0ABU0D2J9_9BACI</name>
<proteinExistence type="predicted"/>
<sequence length="153" mass="17389">MRKKHLLLIIVLFVLLTSFAPSKAMATSWAYPFVVWDGYIYVISEDEYVTEIGDKIGQVTRHSDMEQYSGNFSNAYKKGTIYYSIEGVSTDEAIAIEESGGRNIKAYREGEYEIRSVFGEIVKVFIFSILGILAVILVYKILRTIVAKGNHYH</sequence>
<dbReference type="Proteomes" id="UP001232343">
    <property type="component" value="Unassembled WGS sequence"/>
</dbReference>